<name>A0A9N9C756_9GLOM</name>
<comment type="caution">
    <text evidence="2">The sequence shown here is derived from an EMBL/GenBank/DDBJ whole genome shotgun (WGS) entry which is preliminary data.</text>
</comment>
<gene>
    <name evidence="2" type="ORF">DERYTH_LOCUS7116</name>
</gene>
<dbReference type="Proteomes" id="UP000789405">
    <property type="component" value="Unassembled WGS sequence"/>
</dbReference>
<dbReference type="EMBL" id="CAJVPY010003373">
    <property type="protein sequence ID" value="CAG8590040.1"/>
    <property type="molecule type" value="Genomic_DNA"/>
</dbReference>
<organism evidence="2 3">
    <name type="scientific">Dentiscutata erythropus</name>
    <dbReference type="NCBI Taxonomy" id="1348616"/>
    <lineage>
        <taxon>Eukaryota</taxon>
        <taxon>Fungi</taxon>
        <taxon>Fungi incertae sedis</taxon>
        <taxon>Mucoromycota</taxon>
        <taxon>Glomeromycotina</taxon>
        <taxon>Glomeromycetes</taxon>
        <taxon>Diversisporales</taxon>
        <taxon>Gigasporaceae</taxon>
        <taxon>Dentiscutata</taxon>
    </lineage>
</organism>
<evidence type="ECO:0000313" key="2">
    <source>
        <dbReference type="EMBL" id="CAG8590040.1"/>
    </source>
</evidence>
<keyword evidence="1" id="KW-0472">Membrane</keyword>
<accession>A0A9N9C756</accession>
<reference evidence="2" key="1">
    <citation type="submission" date="2021-06" db="EMBL/GenBank/DDBJ databases">
        <authorList>
            <person name="Kallberg Y."/>
            <person name="Tangrot J."/>
            <person name="Rosling A."/>
        </authorList>
    </citation>
    <scope>NUCLEOTIDE SEQUENCE</scope>
    <source>
        <strain evidence="2">MA453B</strain>
    </source>
</reference>
<proteinExistence type="predicted"/>
<keyword evidence="1" id="KW-1133">Transmembrane helix</keyword>
<sequence length="58" mass="6816">MPNLINAELGASLSRNKLYYNRYRFYIYTSFGFVPKSILLLAKLKLLTLTMEKQKLNN</sequence>
<dbReference type="AlphaFoldDB" id="A0A9N9C756"/>
<evidence type="ECO:0000256" key="1">
    <source>
        <dbReference type="SAM" id="Phobius"/>
    </source>
</evidence>
<keyword evidence="1" id="KW-0812">Transmembrane</keyword>
<protein>
    <submittedName>
        <fullName evidence="2">2417_t:CDS:1</fullName>
    </submittedName>
</protein>
<feature type="transmembrane region" description="Helical" evidence="1">
    <location>
        <begin position="25"/>
        <end position="44"/>
    </location>
</feature>
<evidence type="ECO:0000313" key="3">
    <source>
        <dbReference type="Proteomes" id="UP000789405"/>
    </source>
</evidence>
<keyword evidence="3" id="KW-1185">Reference proteome</keyword>